<dbReference type="STRING" id="395961.Cyan7425_0695"/>
<dbReference type="Pfam" id="PF13408">
    <property type="entry name" value="Zn_ribbon_recom"/>
    <property type="match status" value="1"/>
</dbReference>
<sequence length="437" mass="50113">MRTTAYTYSDLIWETPPPASIWGWEVDQIYQDFEPQRPQLQQLIQDCQRQPTDYLLLRRLEELGDSVAQVCDRLAELEALSLCILVLEQDYQSSSPSLPTACKPRQLLELLNTVEAQQRSRKIRRGHGQNRLKSLPPPGKPPYGYRRGKDRYVLDRPAASVVKDFIEYFLLYGSLRGAVRYLEQKHSKKISVSTGKRWLTSPVYRGDLVYENQQVVRGTHAAILPREEAAQVDRLLRRNRSLPSRSASAPRSLAGLVSCAHCQSPLRVSQTTTHRGERSYLYLRPTTCPQKPRCPGIPYQAVLEATIQLICAELPQAVTGVNLPALAEIKSEVEQNLAQREQAIEQLPQLVQQGILDQETAMLRTYKLRGEIAQLQDRLAQLPPLNLKQIAQTISIPQFWLDLSEAERRFYFREFLRQVQIVPHPAPQWSLRLIFIF</sequence>
<dbReference type="HOGENOM" id="CLU_051006_0_0_3"/>
<dbReference type="Gene3D" id="3.90.1750.20">
    <property type="entry name" value="Putative Large Serine Recombinase, Chain B, Domain 2"/>
    <property type="match status" value="1"/>
</dbReference>
<accession>B8HV36</accession>
<dbReference type="InterPro" id="IPR050639">
    <property type="entry name" value="SSR_resolvase"/>
</dbReference>
<evidence type="ECO:0000256" key="2">
    <source>
        <dbReference type="SAM" id="MobiDB-lite"/>
    </source>
</evidence>
<dbReference type="InterPro" id="IPR025827">
    <property type="entry name" value="Zn_ribbon_recom_dom"/>
</dbReference>
<dbReference type="GO" id="GO:0003677">
    <property type="term" value="F:DNA binding"/>
    <property type="evidence" value="ECO:0007669"/>
    <property type="project" value="InterPro"/>
</dbReference>
<feature type="domain" description="Recombinase" evidence="3">
    <location>
        <begin position="142"/>
        <end position="242"/>
    </location>
</feature>
<dbReference type="InterPro" id="IPR011109">
    <property type="entry name" value="DNA_bind_recombinase_dom"/>
</dbReference>
<feature type="compositionally biased region" description="Basic residues" evidence="2">
    <location>
        <begin position="120"/>
        <end position="130"/>
    </location>
</feature>
<feature type="region of interest" description="Disordered" evidence="2">
    <location>
        <begin position="120"/>
        <end position="148"/>
    </location>
</feature>
<dbReference type="InterPro" id="IPR038109">
    <property type="entry name" value="DNA_bind_recomb_sf"/>
</dbReference>
<dbReference type="OrthoDB" id="445127at2"/>
<protein>
    <submittedName>
        <fullName evidence="4">Recombinase</fullName>
    </submittedName>
</protein>
<evidence type="ECO:0000256" key="1">
    <source>
        <dbReference type="ARBA" id="ARBA00009913"/>
    </source>
</evidence>
<dbReference type="Gene3D" id="3.40.50.1390">
    <property type="entry name" value="Resolvase, N-terminal catalytic domain"/>
    <property type="match status" value="1"/>
</dbReference>
<dbReference type="InterPro" id="IPR006119">
    <property type="entry name" value="Resolv_N"/>
</dbReference>
<dbReference type="PROSITE" id="PS51737">
    <property type="entry name" value="RECOMBINASE_DNA_BIND"/>
    <property type="match status" value="1"/>
</dbReference>
<dbReference type="InterPro" id="IPR036162">
    <property type="entry name" value="Resolvase-like_N_sf"/>
</dbReference>
<dbReference type="GO" id="GO:0000150">
    <property type="term" value="F:DNA strand exchange activity"/>
    <property type="evidence" value="ECO:0007669"/>
    <property type="project" value="InterPro"/>
</dbReference>
<name>B8HV36_CYAP4</name>
<organism evidence="4">
    <name type="scientific">Cyanothece sp. (strain PCC 7425 / ATCC 29141)</name>
    <dbReference type="NCBI Taxonomy" id="395961"/>
    <lineage>
        <taxon>Bacteria</taxon>
        <taxon>Bacillati</taxon>
        <taxon>Cyanobacteriota</taxon>
        <taxon>Cyanophyceae</taxon>
        <taxon>Gomontiellales</taxon>
        <taxon>Cyanothecaceae</taxon>
        <taxon>Cyanothece</taxon>
    </lineage>
</organism>
<proteinExistence type="inferred from homology"/>
<dbReference type="SUPFAM" id="SSF53041">
    <property type="entry name" value="Resolvase-like"/>
    <property type="match status" value="1"/>
</dbReference>
<gene>
    <name evidence="4" type="ordered locus">Cyan7425_0695</name>
</gene>
<dbReference type="Pfam" id="PF00239">
    <property type="entry name" value="Resolvase"/>
    <property type="match status" value="1"/>
</dbReference>
<dbReference type="PANTHER" id="PTHR30461">
    <property type="entry name" value="DNA-INVERTASE FROM LAMBDOID PROPHAGE"/>
    <property type="match status" value="1"/>
</dbReference>
<dbReference type="Pfam" id="PF07508">
    <property type="entry name" value="Recombinase"/>
    <property type="match status" value="1"/>
</dbReference>
<reference evidence="4" key="1">
    <citation type="submission" date="2009-01" db="EMBL/GenBank/DDBJ databases">
        <title>Complete sequence of chromosome Cyanothece sp. PCC 7425.</title>
        <authorList>
            <consortium name="US DOE Joint Genome Institute"/>
            <person name="Lucas S."/>
            <person name="Copeland A."/>
            <person name="Lapidus A."/>
            <person name="Glavina del Rio T."/>
            <person name="Dalin E."/>
            <person name="Tice H."/>
            <person name="Bruce D."/>
            <person name="Goodwin L."/>
            <person name="Pitluck S."/>
            <person name="Sims D."/>
            <person name="Meineke L."/>
            <person name="Brettin T."/>
            <person name="Detter J.C."/>
            <person name="Han C."/>
            <person name="Larimer F."/>
            <person name="Land M."/>
            <person name="Hauser L."/>
            <person name="Kyrpides N."/>
            <person name="Ovchinnikova G."/>
            <person name="Liberton M."/>
            <person name="Stoeckel J."/>
            <person name="Banerjee A."/>
            <person name="Singh A."/>
            <person name="Page L."/>
            <person name="Sato H."/>
            <person name="Zhao L."/>
            <person name="Sherman L."/>
            <person name="Pakrasi H."/>
            <person name="Richardson P."/>
        </authorList>
    </citation>
    <scope>NUCLEOTIDE SEQUENCE</scope>
    <source>
        <strain evidence="4">PCC 7425</strain>
    </source>
</reference>
<evidence type="ECO:0000313" key="4">
    <source>
        <dbReference type="EMBL" id="ACL43083.1"/>
    </source>
</evidence>
<evidence type="ECO:0000259" key="3">
    <source>
        <dbReference type="PROSITE" id="PS51737"/>
    </source>
</evidence>
<dbReference type="EMBL" id="CP001344">
    <property type="protein sequence ID" value="ACL43083.1"/>
    <property type="molecule type" value="Genomic_DNA"/>
</dbReference>
<dbReference type="eggNOG" id="COG1961">
    <property type="taxonomic scope" value="Bacteria"/>
</dbReference>
<dbReference type="AlphaFoldDB" id="B8HV36"/>
<dbReference type="KEGG" id="cyn:Cyan7425_0695"/>
<comment type="similarity">
    <text evidence="1">Belongs to the site-specific recombinase resolvase family.</text>
</comment>
<dbReference type="PANTHER" id="PTHR30461:SF26">
    <property type="entry name" value="RESOLVASE HOMOLOG YNEB"/>
    <property type="match status" value="1"/>
</dbReference>